<protein>
    <submittedName>
        <fullName evidence="5">Class II aldolase/adducin family protein</fullName>
    </submittedName>
</protein>
<reference evidence="6 7" key="1">
    <citation type="submission" date="2018-09" db="EMBL/GenBank/DDBJ databases">
        <title>Discovery and Ecogenomic Context for Candidatus Cryosericales, a Global Caldiserica Order Active in Thawing Permafrost.</title>
        <authorList>
            <person name="Martinez M.A."/>
            <person name="Woodcroft B.J."/>
            <person name="Ignacio Espinoza J.C."/>
            <person name="Zayed A."/>
            <person name="Singleton C.M."/>
            <person name="Boyd J."/>
            <person name="Li Y.-F."/>
            <person name="Purvine S."/>
            <person name="Maughan H."/>
            <person name="Hodgkins S.B."/>
            <person name="Anderson D."/>
            <person name="Sederholm M."/>
            <person name="Temperton B."/>
            <person name="Saleska S.R."/>
            <person name="Tyson G.W."/>
            <person name="Rich V.I."/>
        </authorList>
    </citation>
    <scope>NUCLEOTIDE SEQUENCE [LARGE SCALE GENOMIC DNA]</scope>
    <source>
        <strain evidence="5 7">SMC5</strain>
        <strain evidence="4 6">SMC6</strain>
    </source>
</reference>
<dbReference type="SUPFAM" id="SSF53639">
    <property type="entry name" value="AraD/HMP-PK domain-like"/>
    <property type="match status" value="1"/>
</dbReference>
<dbReference type="OrthoDB" id="9786287at2"/>
<dbReference type="PANTHER" id="PTHR22789">
    <property type="entry name" value="FUCULOSE PHOSPHATE ALDOLASE"/>
    <property type="match status" value="1"/>
</dbReference>
<dbReference type="EMBL" id="QXIU01000120">
    <property type="protein sequence ID" value="RIE11285.1"/>
    <property type="molecule type" value="Genomic_DNA"/>
</dbReference>
<accession>A0A398D8B3</accession>
<dbReference type="Gene3D" id="3.40.225.10">
    <property type="entry name" value="Class II aldolase/adducin N-terminal domain"/>
    <property type="match status" value="1"/>
</dbReference>
<dbReference type="GO" id="GO:0005829">
    <property type="term" value="C:cytosol"/>
    <property type="evidence" value="ECO:0007669"/>
    <property type="project" value="TreeGrafter"/>
</dbReference>
<evidence type="ECO:0000259" key="3">
    <source>
        <dbReference type="SMART" id="SM01007"/>
    </source>
</evidence>
<dbReference type="PANTHER" id="PTHR22789:SF0">
    <property type="entry name" value="3-OXO-TETRONATE 4-PHOSPHATE DECARBOXYLASE-RELATED"/>
    <property type="match status" value="1"/>
</dbReference>
<name>A0A398D8B3_9BACT</name>
<feature type="domain" description="Class II aldolase/adducin N-terminal" evidence="3">
    <location>
        <begin position="8"/>
        <end position="184"/>
    </location>
</feature>
<comment type="caution">
    <text evidence="5">The sequence shown here is derived from an EMBL/GenBank/DDBJ whole genome shotgun (WGS) entry which is preliminary data.</text>
</comment>
<keyword evidence="1" id="KW-0479">Metal-binding</keyword>
<accession>A0A398CYE3</accession>
<dbReference type="Proteomes" id="UP000266260">
    <property type="component" value="Unassembled WGS sequence"/>
</dbReference>
<evidence type="ECO:0000313" key="7">
    <source>
        <dbReference type="Proteomes" id="UP000266489"/>
    </source>
</evidence>
<proteinExistence type="predicted"/>
<evidence type="ECO:0000313" key="6">
    <source>
        <dbReference type="Proteomes" id="UP000266260"/>
    </source>
</evidence>
<dbReference type="SMART" id="SM01007">
    <property type="entry name" value="Aldolase_II"/>
    <property type="match status" value="1"/>
</dbReference>
<evidence type="ECO:0000256" key="2">
    <source>
        <dbReference type="ARBA" id="ARBA00023239"/>
    </source>
</evidence>
<dbReference type="InterPro" id="IPR036409">
    <property type="entry name" value="Aldolase_II/adducin_N_sf"/>
</dbReference>
<evidence type="ECO:0000313" key="4">
    <source>
        <dbReference type="EMBL" id="RIE08376.1"/>
    </source>
</evidence>
<dbReference type="InterPro" id="IPR001303">
    <property type="entry name" value="Aldolase_II/adducin_N"/>
</dbReference>
<evidence type="ECO:0000256" key="1">
    <source>
        <dbReference type="ARBA" id="ARBA00022723"/>
    </source>
</evidence>
<dbReference type="GO" id="GO:0019323">
    <property type="term" value="P:pentose catabolic process"/>
    <property type="evidence" value="ECO:0007669"/>
    <property type="project" value="TreeGrafter"/>
</dbReference>
<keyword evidence="2" id="KW-0456">Lyase</keyword>
<dbReference type="InterPro" id="IPR050197">
    <property type="entry name" value="Aldolase_class_II_sugar_metab"/>
</dbReference>
<dbReference type="GO" id="GO:0046872">
    <property type="term" value="F:metal ion binding"/>
    <property type="evidence" value="ECO:0007669"/>
    <property type="project" value="UniProtKB-KW"/>
</dbReference>
<dbReference type="AlphaFoldDB" id="A0A398D8B3"/>
<evidence type="ECO:0000313" key="5">
    <source>
        <dbReference type="EMBL" id="RIE11285.1"/>
    </source>
</evidence>
<dbReference type="GO" id="GO:0016832">
    <property type="term" value="F:aldehyde-lyase activity"/>
    <property type="evidence" value="ECO:0007669"/>
    <property type="project" value="TreeGrafter"/>
</dbReference>
<organism evidence="5 7">
    <name type="scientific">Candidatus Cryosericum odellii</name>
    <dbReference type="NCBI Taxonomy" id="2290917"/>
    <lineage>
        <taxon>Bacteria</taxon>
        <taxon>Pseudomonadati</taxon>
        <taxon>Caldisericota/Cryosericota group</taxon>
        <taxon>Candidatus Cryosericota</taxon>
        <taxon>Candidatus Cryosericia</taxon>
        <taxon>Candidatus Cryosericales</taxon>
        <taxon>Candidatus Cryosericaceae</taxon>
        <taxon>Candidatus Cryosericum</taxon>
    </lineage>
</organism>
<dbReference type="Pfam" id="PF00596">
    <property type="entry name" value="Aldolase_II"/>
    <property type="match status" value="1"/>
</dbReference>
<keyword evidence="6" id="KW-1185">Reference proteome</keyword>
<gene>
    <name evidence="5" type="ORF">SMC5_05185</name>
    <name evidence="4" type="ORF">SMC6_04345</name>
</gene>
<dbReference type="Proteomes" id="UP000266489">
    <property type="component" value="Unassembled WGS sequence"/>
</dbReference>
<dbReference type="EMBL" id="QXIT01000078">
    <property type="protein sequence ID" value="RIE08376.1"/>
    <property type="molecule type" value="Genomic_DNA"/>
</dbReference>
<dbReference type="RefSeq" id="WP_119119878.1">
    <property type="nucleotide sequence ID" value="NZ_QXIT01000078.1"/>
</dbReference>
<sequence>MDLNAINKEVCDAGVQLCEMGLTAGTWGNVSERIDDDYMYIKPSGIDYYKLAPCDMVKVNIHDLSYEGNLKPSTETPLHAAIYVARPNINAVIHNHSTNACIVAAAHKDIPPILDDMVQIVGGSIRVSKYGLPGSDELTKNGMIALEGRNAAILANHGPVCIGRNMKEAFVICQIVEKAARVFVDVQALGGPVCISDENVQFMRSFFLEEYGQKKEG</sequence>